<gene>
    <name evidence="1" type="ORF">ATK78_1105</name>
</gene>
<protein>
    <submittedName>
        <fullName evidence="1">Uncharacterized protein</fullName>
    </submittedName>
</protein>
<proteinExistence type="predicted"/>
<dbReference type="OrthoDB" id="943693at2"/>
<dbReference type="RefSeq" id="WP_133575004.1">
    <property type="nucleotide sequence ID" value="NZ_SNYC01000003.1"/>
</dbReference>
<dbReference type="EMBL" id="SNYC01000003">
    <property type="protein sequence ID" value="TDQ11975.1"/>
    <property type="molecule type" value="Genomic_DNA"/>
</dbReference>
<name>A0A4R6T0R9_9SPHI</name>
<organism evidence="1 2">
    <name type="scientific">Pedobacter metabolipauper</name>
    <dbReference type="NCBI Taxonomy" id="425513"/>
    <lineage>
        <taxon>Bacteria</taxon>
        <taxon>Pseudomonadati</taxon>
        <taxon>Bacteroidota</taxon>
        <taxon>Sphingobacteriia</taxon>
        <taxon>Sphingobacteriales</taxon>
        <taxon>Sphingobacteriaceae</taxon>
        <taxon>Pedobacter</taxon>
    </lineage>
</organism>
<keyword evidence="2" id="KW-1185">Reference proteome</keyword>
<accession>A0A4R6T0R9</accession>
<evidence type="ECO:0000313" key="2">
    <source>
        <dbReference type="Proteomes" id="UP000295620"/>
    </source>
</evidence>
<dbReference type="Proteomes" id="UP000295620">
    <property type="component" value="Unassembled WGS sequence"/>
</dbReference>
<reference evidence="1 2" key="1">
    <citation type="submission" date="2019-03" db="EMBL/GenBank/DDBJ databases">
        <title>Genomic Encyclopedia of Archaeal and Bacterial Type Strains, Phase II (KMG-II): from individual species to whole genera.</title>
        <authorList>
            <person name="Goeker M."/>
        </authorList>
    </citation>
    <scope>NUCLEOTIDE SEQUENCE [LARGE SCALE GENOMIC DNA]</scope>
    <source>
        <strain evidence="1 2">DSM 19035</strain>
    </source>
</reference>
<evidence type="ECO:0000313" key="1">
    <source>
        <dbReference type="EMBL" id="TDQ11975.1"/>
    </source>
</evidence>
<dbReference type="AlphaFoldDB" id="A0A4R6T0R9"/>
<comment type="caution">
    <text evidence="1">The sequence shown here is derived from an EMBL/GenBank/DDBJ whole genome shotgun (WGS) entry which is preliminary data.</text>
</comment>
<sequence length="265" mass="30701">MDIKLPWLEDVRNSLSILFKVTLSLSADGVFQLIHFGPKNFSIHLVSADLDNPAELIALQERYQQNGIYLVHLWQDIWHTRKEQVLGRITSILGFNQRIHGRKTQVISVDQQTADDFFNHNHLQASAKCRYKFALKYNDQIVAVAGFSNLRRMKNTDPGYRSAELIRFASLTGYTVTGGFTKLLKHFIGLYQPNDIMSYADRDWSLGQAYKESGFECSEITQPSVIYLDKKELIRYFPHRLPDDRSEPDFIKIFNTGNLKYILYL</sequence>